<proteinExistence type="inferred from homology"/>
<protein>
    <recommendedName>
        <fullName evidence="9">Partial AB-hydrolase lipase domain-containing protein</fullName>
    </recommendedName>
</protein>
<keyword evidence="6" id="KW-0325">Glycoprotein</keyword>
<feature type="active site" description="Nucleophile" evidence="7">
    <location>
        <position position="223"/>
    </location>
</feature>
<dbReference type="EnsemblMetazoa" id="XM_038017023.1">
    <property type="protein sequence ID" value="XP_037872951.1"/>
    <property type="gene ID" value="LOC105842474"/>
</dbReference>
<feature type="chain" id="PRO_5035731127" description="Partial AB-hydrolase lipase domain-containing protein" evidence="8">
    <location>
        <begin position="25"/>
        <end position="457"/>
    </location>
</feature>
<evidence type="ECO:0000256" key="6">
    <source>
        <dbReference type="ARBA" id="ARBA00023180"/>
    </source>
</evidence>
<evidence type="ECO:0000256" key="7">
    <source>
        <dbReference type="PIRSR" id="PIRSR000862-1"/>
    </source>
</evidence>
<evidence type="ECO:0000256" key="4">
    <source>
        <dbReference type="ARBA" id="ARBA00022963"/>
    </source>
</evidence>
<dbReference type="Pfam" id="PF04083">
    <property type="entry name" value="Abhydro_lipase"/>
    <property type="match status" value="1"/>
</dbReference>
<dbReference type="GO" id="GO:0016042">
    <property type="term" value="P:lipid catabolic process"/>
    <property type="evidence" value="ECO:0007669"/>
    <property type="project" value="UniProtKB-KW"/>
</dbReference>
<dbReference type="Proteomes" id="UP000005204">
    <property type="component" value="Unassembled WGS sequence"/>
</dbReference>
<dbReference type="AlphaFoldDB" id="A0A8R2M2D3"/>
<dbReference type="InterPro" id="IPR029058">
    <property type="entry name" value="AB_hydrolase_fold"/>
</dbReference>
<organism evidence="10 11">
    <name type="scientific">Bombyx mori</name>
    <name type="common">Silk moth</name>
    <dbReference type="NCBI Taxonomy" id="7091"/>
    <lineage>
        <taxon>Eukaryota</taxon>
        <taxon>Metazoa</taxon>
        <taxon>Ecdysozoa</taxon>
        <taxon>Arthropoda</taxon>
        <taxon>Hexapoda</taxon>
        <taxon>Insecta</taxon>
        <taxon>Pterygota</taxon>
        <taxon>Neoptera</taxon>
        <taxon>Endopterygota</taxon>
        <taxon>Lepidoptera</taxon>
        <taxon>Glossata</taxon>
        <taxon>Ditrysia</taxon>
        <taxon>Bombycoidea</taxon>
        <taxon>Bombycidae</taxon>
        <taxon>Bombycinae</taxon>
        <taxon>Bombyx</taxon>
    </lineage>
</organism>
<dbReference type="Gene3D" id="3.40.50.1820">
    <property type="entry name" value="alpha/beta hydrolase"/>
    <property type="match status" value="1"/>
</dbReference>
<comment type="similarity">
    <text evidence="1">Belongs to the AB hydrolase superfamily. Lipase family.</text>
</comment>
<reference evidence="10" key="2">
    <citation type="submission" date="2022-06" db="UniProtKB">
        <authorList>
            <consortium name="EnsemblMetazoa"/>
        </authorList>
    </citation>
    <scope>IDENTIFICATION</scope>
    <source>
        <strain evidence="10">p50T (Dazao)</strain>
    </source>
</reference>
<dbReference type="PIRSF" id="PIRSF000862">
    <property type="entry name" value="Steryl_ester_lip"/>
    <property type="match status" value="1"/>
</dbReference>
<keyword evidence="2 8" id="KW-0732">Signal</keyword>
<evidence type="ECO:0000256" key="2">
    <source>
        <dbReference type="ARBA" id="ARBA00022729"/>
    </source>
</evidence>
<evidence type="ECO:0000256" key="8">
    <source>
        <dbReference type="SAM" id="SignalP"/>
    </source>
</evidence>
<accession>A0A8R2M2D3</accession>
<dbReference type="KEGG" id="bmor:105842474"/>
<dbReference type="InterPro" id="IPR025483">
    <property type="entry name" value="Lipase_euk"/>
</dbReference>
<keyword evidence="4" id="KW-0442">Lipid degradation</keyword>
<dbReference type="FunFam" id="3.40.50.1820:FF:000057">
    <property type="entry name" value="Lipase"/>
    <property type="match status" value="1"/>
</dbReference>
<feature type="domain" description="Partial AB-hydrolase lipase" evidence="9">
    <location>
        <begin position="96"/>
        <end position="147"/>
    </location>
</feature>
<evidence type="ECO:0000313" key="10">
    <source>
        <dbReference type="EnsemblMetazoa" id="XP_037872951.1"/>
    </source>
</evidence>
<dbReference type="SUPFAM" id="SSF53474">
    <property type="entry name" value="alpha/beta-Hydrolases"/>
    <property type="match status" value="1"/>
</dbReference>
<reference evidence="11" key="1">
    <citation type="journal article" date="2008" name="Insect Biochem. Mol. Biol.">
        <title>The genome of a lepidopteran model insect, the silkworm Bombyx mori.</title>
        <authorList>
            <consortium name="International Silkworm Genome Consortium"/>
        </authorList>
    </citation>
    <scope>NUCLEOTIDE SEQUENCE [LARGE SCALE GENOMIC DNA]</scope>
    <source>
        <strain evidence="11">p50T</strain>
    </source>
</reference>
<feature type="active site" description="Charge relay system" evidence="7">
    <location>
        <position position="401"/>
    </location>
</feature>
<feature type="active site" description="Charge relay system" evidence="7">
    <location>
        <position position="432"/>
    </location>
</feature>
<dbReference type="PANTHER" id="PTHR11005">
    <property type="entry name" value="LYSOSOMAL ACID LIPASE-RELATED"/>
    <property type="match status" value="1"/>
</dbReference>
<feature type="signal peptide" evidence="8">
    <location>
        <begin position="1"/>
        <end position="24"/>
    </location>
</feature>
<dbReference type="RefSeq" id="XP_037872951.1">
    <property type="nucleotide sequence ID" value="XM_038017023.2"/>
</dbReference>
<evidence type="ECO:0000256" key="3">
    <source>
        <dbReference type="ARBA" id="ARBA00022801"/>
    </source>
</evidence>
<evidence type="ECO:0000259" key="9">
    <source>
        <dbReference type="Pfam" id="PF04083"/>
    </source>
</evidence>
<evidence type="ECO:0000313" key="11">
    <source>
        <dbReference type="Proteomes" id="UP000005204"/>
    </source>
</evidence>
<keyword evidence="5" id="KW-0443">Lipid metabolism</keyword>
<keyword evidence="3" id="KW-0378">Hydrolase</keyword>
<sequence>MKTILHFLFIVILFCFCAIHLVSAKKNISTKNELGESSFKYIFNLLQDITVGKRIDTLSTGVKFTDIIQDLKNETLQNILLLNSDLQNEDIYLNATQLIRKNGYQVEEYEVETEDGYLLLLVRIRGSGPTVFLMHGILLSSDDWVTAGTDIGIGYLLAAEGFDVWMGNARGNKHSRKHRTLSPDTAEFWNFSYYEIGIYDLPAMIDYTLAVTKQEKLIYVGHSQGTTTFFVMASERQEYNSKISVMIALAPIGAPAHVKSLVLLLIRVITLDYPQIFFGGARSIGIQEIFPSNVLTRAFTTLVCSQLIFQKTICRSIIEALVGYDESQVFYPSLSTVYAHIPSGSSTKQFEHFGQGVSSRHFAKFDYGKVENFRLYSRSTPPEYPLQNITTPIAFFYGLSDLFAPPEDVLHLQRQLPNIIETYEVPFKKFSHLDFVYAKDLEKLVFARMLEIIILYV</sequence>
<evidence type="ECO:0000256" key="1">
    <source>
        <dbReference type="ARBA" id="ARBA00010701"/>
    </source>
</evidence>
<dbReference type="GeneID" id="105842474"/>
<name>A0A8R2M2D3_BOMMO</name>
<dbReference type="InterPro" id="IPR006693">
    <property type="entry name" value="AB_hydrolase_lipase"/>
</dbReference>
<evidence type="ECO:0000256" key="5">
    <source>
        <dbReference type="ARBA" id="ARBA00023098"/>
    </source>
</evidence>
<keyword evidence="11" id="KW-1185">Reference proteome</keyword>
<dbReference type="GO" id="GO:0016788">
    <property type="term" value="F:hydrolase activity, acting on ester bonds"/>
    <property type="evidence" value="ECO:0007669"/>
    <property type="project" value="InterPro"/>
</dbReference>